<dbReference type="Gene3D" id="3.40.50.12780">
    <property type="entry name" value="N-terminal domain of ligase-like"/>
    <property type="match status" value="1"/>
</dbReference>
<keyword evidence="4" id="KW-1185">Reference proteome</keyword>
<reference evidence="4" key="1">
    <citation type="submission" date="2016-10" db="EMBL/GenBank/DDBJ databases">
        <authorList>
            <person name="Varghese N."/>
            <person name="Submissions S."/>
        </authorList>
    </citation>
    <scope>NUCLEOTIDE SEQUENCE [LARGE SCALE GENOMIC DNA]</scope>
    <source>
        <strain evidence="4">CGMCC 4.6609</strain>
    </source>
</reference>
<dbReference type="EMBL" id="FNIX01000015">
    <property type="protein sequence ID" value="SDP80716.1"/>
    <property type="molecule type" value="Genomic_DNA"/>
</dbReference>
<accession>A0A1H0VRI8</accession>
<dbReference type="Pfam" id="PF13193">
    <property type="entry name" value="AMP-binding_C"/>
    <property type="match status" value="1"/>
</dbReference>
<dbReference type="InterPro" id="IPR025110">
    <property type="entry name" value="AMP-bd_C"/>
</dbReference>
<dbReference type="Gene3D" id="3.30.300.30">
    <property type="match status" value="1"/>
</dbReference>
<proteinExistence type="predicted"/>
<evidence type="ECO:0000313" key="4">
    <source>
        <dbReference type="Proteomes" id="UP000199691"/>
    </source>
</evidence>
<gene>
    <name evidence="3" type="ORF">SAMN05421507_11569</name>
</gene>
<evidence type="ECO:0000259" key="2">
    <source>
        <dbReference type="Pfam" id="PF13193"/>
    </source>
</evidence>
<feature type="domain" description="AMP-binding enzyme C-terminal" evidence="2">
    <location>
        <begin position="457"/>
        <end position="531"/>
    </location>
</feature>
<sequence>MTLAATAAVQHLTDLVPYEVRRGWAAEGLYRDRDLHSLFREHVLAAPGRTAIVDADGEISYAGLDRMARSLAVGLAGMGVEQGDVVGVQLPNGRLACAFDLAIAALGAICLPYPVGRGDREAASLLSRSGAVAVVTTTFYGDYPCARRTRALAGELPELRTVIAAGDGPVPAGCVPVAALLAADPARFSPASPDPDGPARILVTSGSEAAPKMVLYSHNALVGGRGRFVGELIGDTPELRNYVMVPLASSYGSNGTSVTLAVHGGTLVLLPGFDATAALAMIERARPTHVLAVPTMLRMIADSPELHRFDTSSLRVVALGGAALDATTAARVRDTLGCTVVNVYGSADGVNCHTALSDPPSHADTAGRPNPAVARLRIVDDSLRDVPPGEVGEIVSLGPMSPMCYVGAPELNERYRTPDGWVRTGDLGRIDADGYLHVVGRRKDVIIRGGLNISPAEVEALLATHPAVRDVVCVPVPDEVLGERLCACVVADPAPTLTELTAHLAAQGLEPRKFPEHLVVVDALPLGAAGKVDRRAVQDLVRP</sequence>
<evidence type="ECO:0000313" key="3">
    <source>
        <dbReference type="EMBL" id="SDP80716.1"/>
    </source>
</evidence>
<dbReference type="Pfam" id="PF00501">
    <property type="entry name" value="AMP-binding"/>
    <property type="match status" value="1"/>
</dbReference>
<protein>
    <submittedName>
        <fullName evidence="3">Acyl-CoA synthetase (AMP-forming)/AMP-acid ligase II</fullName>
    </submittedName>
</protein>
<evidence type="ECO:0000259" key="1">
    <source>
        <dbReference type="Pfam" id="PF00501"/>
    </source>
</evidence>
<dbReference type="InterPro" id="IPR042099">
    <property type="entry name" value="ANL_N_sf"/>
</dbReference>
<dbReference type="InterPro" id="IPR000873">
    <property type="entry name" value="AMP-dep_synth/lig_dom"/>
</dbReference>
<dbReference type="InterPro" id="IPR045851">
    <property type="entry name" value="AMP-bd_C_sf"/>
</dbReference>
<organism evidence="3 4">
    <name type="scientific">Lentzea jiangxiensis</name>
    <dbReference type="NCBI Taxonomy" id="641025"/>
    <lineage>
        <taxon>Bacteria</taxon>
        <taxon>Bacillati</taxon>
        <taxon>Actinomycetota</taxon>
        <taxon>Actinomycetes</taxon>
        <taxon>Pseudonocardiales</taxon>
        <taxon>Pseudonocardiaceae</taxon>
        <taxon>Lentzea</taxon>
    </lineage>
</organism>
<dbReference type="Proteomes" id="UP000199691">
    <property type="component" value="Unassembled WGS sequence"/>
</dbReference>
<dbReference type="GO" id="GO:0016878">
    <property type="term" value="F:acid-thiol ligase activity"/>
    <property type="evidence" value="ECO:0007669"/>
    <property type="project" value="UniProtKB-ARBA"/>
</dbReference>
<dbReference type="STRING" id="641025.SAMN05421507_11569"/>
<name>A0A1H0VRI8_9PSEU</name>
<dbReference type="AlphaFoldDB" id="A0A1H0VRI8"/>
<dbReference type="RefSeq" id="WP_218130453.1">
    <property type="nucleotide sequence ID" value="NZ_FNIX01000015.1"/>
</dbReference>
<dbReference type="InterPro" id="IPR050237">
    <property type="entry name" value="ATP-dep_AMP-bd_enzyme"/>
</dbReference>
<keyword evidence="3" id="KW-0436">Ligase</keyword>
<dbReference type="SUPFAM" id="SSF56801">
    <property type="entry name" value="Acetyl-CoA synthetase-like"/>
    <property type="match status" value="1"/>
</dbReference>
<dbReference type="PANTHER" id="PTHR43767">
    <property type="entry name" value="LONG-CHAIN-FATTY-ACID--COA LIGASE"/>
    <property type="match status" value="1"/>
</dbReference>
<feature type="domain" description="AMP-dependent synthetase/ligase" evidence="1">
    <location>
        <begin position="39"/>
        <end position="405"/>
    </location>
</feature>
<dbReference type="PANTHER" id="PTHR43767:SF1">
    <property type="entry name" value="NONRIBOSOMAL PEPTIDE SYNTHASE PES1 (EUROFUNG)-RELATED"/>
    <property type="match status" value="1"/>
</dbReference>